<reference evidence="2 3" key="1">
    <citation type="submission" date="2017-06" db="EMBL/GenBank/DDBJ databases">
        <authorList>
            <person name="Kim H.J."/>
            <person name="Triplett B.A."/>
        </authorList>
    </citation>
    <scope>NUCLEOTIDE SEQUENCE [LARGE SCALE GENOMIC DNA]</scope>
    <source>
        <strain evidence="2 3">DSM 29339</strain>
    </source>
</reference>
<gene>
    <name evidence="2" type="ORF">SAMN05421757_1182</name>
</gene>
<name>A0A239MF09_9RHOB</name>
<sequence length="61" mass="6883">MTFDIPHMVVTGILIFVVLWGLNQIGSFEKMSRGRKTFIRFGALFVVLLLLNLVWPYGAGV</sequence>
<evidence type="ECO:0000256" key="1">
    <source>
        <dbReference type="SAM" id="Phobius"/>
    </source>
</evidence>
<keyword evidence="1" id="KW-1133">Transmembrane helix</keyword>
<feature type="transmembrane region" description="Helical" evidence="1">
    <location>
        <begin position="38"/>
        <end position="58"/>
    </location>
</feature>
<dbReference type="OrthoDB" id="7875671at2"/>
<feature type="transmembrane region" description="Helical" evidence="1">
    <location>
        <begin position="6"/>
        <end position="26"/>
    </location>
</feature>
<dbReference type="AlphaFoldDB" id="A0A239MF09"/>
<dbReference type="Proteomes" id="UP000198426">
    <property type="component" value="Unassembled WGS sequence"/>
</dbReference>
<organism evidence="2 3">
    <name type="scientific">Tropicimonas sediminicola</name>
    <dbReference type="NCBI Taxonomy" id="1031541"/>
    <lineage>
        <taxon>Bacteria</taxon>
        <taxon>Pseudomonadati</taxon>
        <taxon>Pseudomonadota</taxon>
        <taxon>Alphaproteobacteria</taxon>
        <taxon>Rhodobacterales</taxon>
        <taxon>Roseobacteraceae</taxon>
        <taxon>Tropicimonas</taxon>
    </lineage>
</organism>
<evidence type="ECO:0000313" key="3">
    <source>
        <dbReference type="Proteomes" id="UP000198426"/>
    </source>
</evidence>
<accession>A0A239MF09</accession>
<keyword evidence="1" id="KW-0812">Transmembrane</keyword>
<protein>
    <submittedName>
        <fullName evidence="2">Uncharacterized protein</fullName>
    </submittedName>
</protein>
<keyword evidence="1" id="KW-0472">Membrane</keyword>
<keyword evidence="3" id="KW-1185">Reference proteome</keyword>
<proteinExistence type="predicted"/>
<dbReference type="EMBL" id="FZOY01000018">
    <property type="protein sequence ID" value="SNT41070.1"/>
    <property type="molecule type" value="Genomic_DNA"/>
</dbReference>
<evidence type="ECO:0000313" key="2">
    <source>
        <dbReference type="EMBL" id="SNT41070.1"/>
    </source>
</evidence>
<dbReference type="RefSeq" id="WP_141134991.1">
    <property type="nucleotide sequence ID" value="NZ_FZOY01000018.1"/>
</dbReference>